<dbReference type="GO" id="GO:0016740">
    <property type="term" value="F:transferase activity"/>
    <property type="evidence" value="ECO:0007669"/>
    <property type="project" value="UniProtKB-KW"/>
</dbReference>
<evidence type="ECO:0000313" key="1">
    <source>
        <dbReference type="EMBL" id="NGD71830.1"/>
    </source>
</evidence>
<dbReference type="EMBL" id="JAAJSR010000086">
    <property type="protein sequence ID" value="NGD71830.1"/>
    <property type="molecule type" value="Genomic_DNA"/>
</dbReference>
<proteinExistence type="predicted"/>
<protein>
    <submittedName>
        <fullName evidence="1">3-oxoadipate CoA-transferase</fullName>
    </submittedName>
</protein>
<feature type="non-terminal residue" evidence="1">
    <location>
        <position position="30"/>
    </location>
</feature>
<name>A0A6G4JY98_ECOLX</name>
<dbReference type="AlphaFoldDB" id="A0A6G4JY98"/>
<sequence length="30" mass="3374">MSAETTAKIQRWTRDQIATRVARDIPDGSV</sequence>
<comment type="caution">
    <text evidence="1">The sequence shown here is derived from an EMBL/GenBank/DDBJ whole genome shotgun (WGS) entry which is preliminary data.</text>
</comment>
<accession>A0A6G4JY98</accession>
<gene>
    <name evidence="1" type="ORF">G5588_23705</name>
</gene>
<organism evidence="1">
    <name type="scientific">Escherichia coli</name>
    <dbReference type="NCBI Taxonomy" id="562"/>
    <lineage>
        <taxon>Bacteria</taxon>
        <taxon>Pseudomonadati</taxon>
        <taxon>Pseudomonadota</taxon>
        <taxon>Gammaproteobacteria</taxon>
        <taxon>Enterobacterales</taxon>
        <taxon>Enterobacteriaceae</taxon>
        <taxon>Escherichia</taxon>
    </lineage>
</organism>
<reference evidence="1" key="1">
    <citation type="submission" date="2020-02" db="EMBL/GenBank/DDBJ databases">
        <title>WGS of Carbapenem-Resistant Entrobacteriaceae.</title>
        <authorList>
            <person name="Tokajian S."/>
            <person name="El Chaar M."/>
            <person name="El Khoury M."/>
        </authorList>
    </citation>
    <scope>NUCLEOTIDE SEQUENCE</scope>
    <source>
        <strain evidence="1">ECM_32</strain>
    </source>
</reference>
<keyword evidence="1" id="KW-0808">Transferase</keyword>